<dbReference type="eggNOG" id="COG1496">
    <property type="taxonomic scope" value="Bacteria"/>
</dbReference>
<evidence type="ECO:0000313" key="12">
    <source>
        <dbReference type="Proteomes" id="UP000076825"/>
    </source>
</evidence>
<sequence>MERMMAGLPVVAGAEWPGVRYFCTTRCGGVGQAPFDTFNLGIRAGDAPEAVAENRRRLAAVLPGEPRWLRQVHANAVHDADAPAPQGEIAADASVTTCPGQVLAVMVADCLPVLLADARGQVLGAAHAGWRGLSSGVLENTLSLMQAKRPQAQGWRAWVGPGIGPAHFEVGADVLQAFGAEGDAEVAAHFKPASPGKWLADLPALARLRLTRAGVQTVELSGYCTYRERDRFFSYRRDRETGRMALLAWLEHTPD</sequence>
<protein>
    <recommendedName>
        <fullName evidence="10">Purine nucleoside phosphorylase</fullName>
    </recommendedName>
</protein>
<proteinExistence type="inferred from homology"/>
<keyword evidence="6" id="KW-0862">Zinc</keyword>
<dbReference type="Pfam" id="PF02578">
    <property type="entry name" value="Cu-oxidase_4"/>
    <property type="match status" value="1"/>
</dbReference>
<dbReference type="Proteomes" id="UP000076825">
    <property type="component" value="Chromosome 1"/>
</dbReference>
<dbReference type="AlphaFoldDB" id="A0A157RYM5"/>
<dbReference type="OrthoDB" id="4279at2"/>
<evidence type="ECO:0000256" key="5">
    <source>
        <dbReference type="ARBA" id="ARBA00022801"/>
    </source>
</evidence>
<comment type="similarity">
    <text evidence="2 10">Belongs to the purine nucleoside phosphorylase YfiH/LACC1 family.</text>
</comment>
<dbReference type="GeneID" id="56590045"/>
<dbReference type="Gene3D" id="3.60.140.10">
    <property type="entry name" value="CNF1/YfiH-like putative cysteine hydrolases"/>
    <property type="match status" value="1"/>
</dbReference>
<keyword evidence="12" id="KW-1185">Reference proteome</keyword>
<dbReference type="RefSeq" id="WP_063492073.1">
    <property type="nucleotide sequence ID" value="NZ_CP016340.1"/>
</dbReference>
<dbReference type="GO" id="GO:0005507">
    <property type="term" value="F:copper ion binding"/>
    <property type="evidence" value="ECO:0007669"/>
    <property type="project" value="TreeGrafter"/>
</dbReference>
<dbReference type="STRING" id="123899.SAMEA3906487_02700"/>
<evidence type="ECO:0000256" key="3">
    <source>
        <dbReference type="ARBA" id="ARBA00022679"/>
    </source>
</evidence>
<evidence type="ECO:0000256" key="8">
    <source>
        <dbReference type="ARBA" id="ARBA00048968"/>
    </source>
</evidence>
<dbReference type="CDD" id="cd16833">
    <property type="entry name" value="YfiH"/>
    <property type="match status" value="1"/>
</dbReference>
<dbReference type="InterPro" id="IPR003730">
    <property type="entry name" value="Cu_polyphenol_OxRdtase"/>
</dbReference>
<comment type="catalytic activity">
    <reaction evidence="8">
        <text>adenosine + phosphate = alpha-D-ribose 1-phosphate + adenine</text>
        <dbReference type="Rhea" id="RHEA:27642"/>
        <dbReference type="ChEBI" id="CHEBI:16335"/>
        <dbReference type="ChEBI" id="CHEBI:16708"/>
        <dbReference type="ChEBI" id="CHEBI:43474"/>
        <dbReference type="ChEBI" id="CHEBI:57720"/>
        <dbReference type="EC" id="2.4.2.1"/>
    </reaction>
    <physiologicalReaction direction="left-to-right" evidence="8">
        <dbReference type="Rhea" id="RHEA:27643"/>
    </physiologicalReaction>
</comment>
<comment type="catalytic activity">
    <reaction evidence="9">
        <text>S-methyl-5'-thioadenosine + phosphate = 5-(methylsulfanyl)-alpha-D-ribose 1-phosphate + adenine</text>
        <dbReference type="Rhea" id="RHEA:11852"/>
        <dbReference type="ChEBI" id="CHEBI:16708"/>
        <dbReference type="ChEBI" id="CHEBI:17509"/>
        <dbReference type="ChEBI" id="CHEBI:43474"/>
        <dbReference type="ChEBI" id="CHEBI:58533"/>
        <dbReference type="EC" id="2.4.2.28"/>
    </reaction>
    <physiologicalReaction direction="left-to-right" evidence="9">
        <dbReference type="Rhea" id="RHEA:11853"/>
    </physiologicalReaction>
</comment>
<dbReference type="PANTHER" id="PTHR30616">
    <property type="entry name" value="UNCHARACTERIZED PROTEIN YFIH"/>
    <property type="match status" value="1"/>
</dbReference>
<comment type="catalytic activity">
    <reaction evidence="7">
        <text>adenosine + H2O + H(+) = inosine + NH4(+)</text>
        <dbReference type="Rhea" id="RHEA:24408"/>
        <dbReference type="ChEBI" id="CHEBI:15377"/>
        <dbReference type="ChEBI" id="CHEBI:15378"/>
        <dbReference type="ChEBI" id="CHEBI:16335"/>
        <dbReference type="ChEBI" id="CHEBI:17596"/>
        <dbReference type="ChEBI" id="CHEBI:28938"/>
        <dbReference type="EC" id="3.5.4.4"/>
    </reaction>
    <physiologicalReaction direction="left-to-right" evidence="7">
        <dbReference type="Rhea" id="RHEA:24409"/>
    </physiologicalReaction>
</comment>
<dbReference type="KEGG" id="btrm:SAMEA390648702700"/>
<evidence type="ECO:0000256" key="2">
    <source>
        <dbReference type="ARBA" id="ARBA00007353"/>
    </source>
</evidence>
<dbReference type="NCBIfam" id="TIGR00726">
    <property type="entry name" value="peptidoglycan editing factor PgeF"/>
    <property type="match status" value="1"/>
</dbReference>
<reference evidence="11 12" key="1">
    <citation type="submission" date="2016-04" db="EMBL/GenBank/DDBJ databases">
        <authorList>
            <consortium name="Pathogen Informatics"/>
        </authorList>
    </citation>
    <scope>NUCLEOTIDE SEQUENCE [LARGE SCALE GENOMIC DNA]</scope>
    <source>
        <strain evidence="11 12">H044680328</strain>
    </source>
</reference>
<keyword evidence="3" id="KW-0808">Transferase</keyword>
<dbReference type="InterPro" id="IPR038371">
    <property type="entry name" value="Cu_polyphenol_OxRdtase_sf"/>
</dbReference>
<dbReference type="InterPro" id="IPR011324">
    <property type="entry name" value="Cytotoxic_necrot_fac-like_cat"/>
</dbReference>
<evidence type="ECO:0000256" key="6">
    <source>
        <dbReference type="ARBA" id="ARBA00022833"/>
    </source>
</evidence>
<dbReference type="SUPFAM" id="SSF64438">
    <property type="entry name" value="CNF1/YfiH-like putative cysteine hydrolases"/>
    <property type="match status" value="1"/>
</dbReference>
<evidence type="ECO:0000256" key="4">
    <source>
        <dbReference type="ARBA" id="ARBA00022723"/>
    </source>
</evidence>
<keyword evidence="5" id="KW-0378">Hydrolase</keyword>
<dbReference type="PATRIC" id="fig|123899.6.peg.2688"/>
<keyword evidence="4" id="KW-0479">Metal-binding</keyword>
<evidence type="ECO:0000256" key="10">
    <source>
        <dbReference type="RuleBase" id="RU361274"/>
    </source>
</evidence>
<gene>
    <name evidence="11" type="primary">yfiH</name>
    <name evidence="11" type="ORF">SAMEA3906487_02700</name>
</gene>
<evidence type="ECO:0000256" key="9">
    <source>
        <dbReference type="ARBA" id="ARBA00049893"/>
    </source>
</evidence>
<dbReference type="GO" id="GO:0016787">
    <property type="term" value="F:hydrolase activity"/>
    <property type="evidence" value="ECO:0007669"/>
    <property type="project" value="UniProtKB-KW"/>
</dbReference>
<evidence type="ECO:0000313" key="11">
    <source>
        <dbReference type="EMBL" id="SAI71270.1"/>
    </source>
</evidence>
<accession>A0A157RYM5</accession>
<evidence type="ECO:0000256" key="1">
    <source>
        <dbReference type="ARBA" id="ARBA00000553"/>
    </source>
</evidence>
<dbReference type="PANTHER" id="PTHR30616:SF2">
    <property type="entry name" value="PURINE NUCLEOSIDE PHOSPHORYLASE LACC1"/>
    <property type="match status" value="1"/>
</dbReference>
<dbReference type="GO" id="GO:0017061">
    <property type="term" value="F:S-methyl-5-thioadenosine phosphorylase activity"/>
    <property type="evidence" value="ECO:0007669"/>
    <property type="project" value="UniProtKB-EC"/>
</dbReference>
<evidence type="ECO:0000256" key="7">
    <source>
        <dbReference type="ARBA" id="ARBA00047989"/>
    </source>
</evidence>
<name>A0A157RYM5_9BORD</name>
<dbReference type="EMBL" id="LT546645">
    <property type="protein sequence ID" value="SAI71270.1"/>
    <property type="molecule type" value="Genomic_DNA"/>
</dbReference>
<organism evidence="11 12">
    <name type="scientific">Bordetella trematum</name>
    <dbReference type="NCBI Taxonomy" id="123899"/>
    <lineage>
        <taxon>Bacteria</taxon>
        <taxon>Pseudomonadati</taxon>
        <taxon>Pseudomonadota</taxon>
        <taxon>Betaproteobacteria</taxon>
        <taxon>Burkholderiales</taxon>
        <taxon>Alcaligenaceae</taxon>
        <taxon>Bordetella</taxon>
    </lineage>
</organism>
<comment type="catalytic activity">
    <reaction evidence="1">
        <text>inosine + phosphate = alpha-D-ribose 1-phosphate + hypoxanthine</text>
        <dbReference type="Rhea" id="RHEA:27646"/>
        <dbReference type="ChEBI" id="CHEBI:17368"/>
        <dbReference type="ChEBI" id="CHEBI:17596"/>
        <dbReference type="ChEBI" id="CHEBI:43474"/>
        <dbReference type="ChEBI" id="CHEBI:57720"/>
        <dbReference type="EC" id="2.4.2.1"/>
    </reaction>
    <physiologicalReaction direction="left-to-right" evidence="1">
        <dbReference type="Rhea" id="RHEA:27647"/>
    </physiologicalReaction>
</comment>